<reference evidence="2" key="1">
    <citation type="submission" date="2023-07" db="EMBL/GenBank/DDBJ databases">
        <title>draft genome sequence of fig (Ficus carica).</title>
        <authorList>
            <person name="Takahashi T."/>
            <person name="Nishimura K."/>
        </authorList>
    </citation>
    <scope>NUCLEOTIDE SEQUENCE</scope>
</reference>
<dbReference type="EMBL" id="BTGU01000043">
    <property type="protein sequence ID" value="GMN52830.1"/>
    <property type="molecule type" value="Genomic_DNA"/>
</dbReference>
<sequence length="71" mass="7752">MVLDNHNDRNQQCRREPPTRVIHDLTGINIFELPPVGTRELPPCLPSAGVSAAPGGREEGEASEFTEKGRS</sequence>
<organism evidence="2 3">
    <name type="scientific">Ficus carica</name>
    <name type="common">Common fig</name>
    <dbReference type="NCBI Taxonomy" id="3494"/>
    <lineage>
        <taxon>Eukaryota</taxon>
        <taxon>Viridiplantae</taxon>
        <taxon>Streptophyta</taxon>
        <taxon>Embryophyta</taxon>
        <taxon>Tracheophyta</taxon>
        <taxon>Spermatophyta</taxon>
        <taxon>Magnoliopsida</taxon>
        <taxon>eudicotyledons</taxon>
        <taxon>Gunneridae</taxon>
        <taxon>Pentapetalae</taxon>
        <taxon>rosids</taxon>
        <taxon>fabids</taxon>
        <taxon>Rosales</taxon>
        <taxon>Moraceae</taxon>
        <taxon>Ficeae</taxon>
        <taxon>Ficus</taxon>
    </lineage>
</organism>
<keyword evidence="3" id="KW-1185">Reference proteome</keyword>
<protein>
    <submittedName>
        <fullName evidence="2">Uncharacterized protein</fullName>
    </submittedName>
</protein>
<proteinExistence type="predicted"/>
<accession>A0AA88AJ17</accession>
<comment type="caution">
    <text evidence="2">The sequence shown here is derived from an EMBL/GenBank/DDBJ whole genome shotgun (WGS) entry which is preliminary data.</text>
</comment>
<evidence type="ECO:0000313" key="3">
    <source>
        <dbReference type="Proteomes" id="UP001187192"/>
    </source>
</evidence>
<dbReference type="Gramene" id="FCD_00015644-RA">
    <property type="protein sequence ID" value="FCD_00015644-RA:cds"/>
    <property type="gene ID" value="FCD_00015644"/>
</dbReference>
<dbReference type="AlphaFoldDB" id="A0AA88AJ17"/>
<feature type="region of interest" description="Disordered" evidence="1">
    <location>
        <begin position="1"/>
        <end position="20"/>
    </location>
</feature>
<dbReference type="Proteomes" id="UP001187192">
    <property type="component" value="Unassembled WGS sequence"/>
</dbReference>
<evidence type="ECO:0000256" key="1">
    <source>
        <dbReference type="SAM" id="MobiDB-lite"/>
    </source>
</evidence>
<feature type="compositionally biased region" description="Basic and acidic residues" evidence="1">
    <location>
        <begin position="56"/>
        <end position="71"/>
    </location>
</feature>
<evidence type="ECO:0000313" key="2">
    <source>
        <dbReference type="EMBL" id="GMN52830.1"/>
    </source>
</evidence>
<name>A0AA88AJ17_FICCA</name>
<gene>
    <name evidence="2" type="ORF">TIFTF001_021979</name>
</gene>
<feature type="region of interest" description="Disordered" evidence="1">
    <location>
        <begin position="45"/>
        <end position="71"/>
    </location>
</feature>